<reference evidence="2 3" key="1">
    <citation type="submission" date="2019-04" db="EMBL/GenBank/DDBJ databases">
        <authorList>
            <consortium name="Wellcome Sanger Institute Data Sharing"/>
        </authorList>
    </citation>
    <scope>NUCLEOTIDE SEQUENCE [LARGE SCALE GENOMIC DNA]</scope>
</reference>
<sequence length="559" mass="62514">MLEQVDKQKPSATPDVHQDREQDDQPKTPEGIYALAVLLMELEPSAESARILAADALYCQQRVEEAYRLLLSIGFMPARSTVLARLILLQLHRGFLYNANQLLKKLIQCGDTSCLQTLLAVASPEDRVLLQRQCHAAAWRIMDTQWEDRHVRQAVAYLSIAIISSGGEATDSLLMRARCYALLGQHKTAIFDFSAILRDNSENVQALCGRGFTHLILNQRCFQECVKDMLTALQIDAEAVTQEILSMKDKARKLICDWLQHYCRASLFETLSAKPIPCGEELLRDAFLIGGALMKVDAREPRWHLLYFDILIAKGDVKAADAHLKKIFKCEPLEADAQARLGVVEAWRRNFQAAAKGLSGIAEGDLSTLDFLLALIHTAHRRPLAQAAAHEGGYFSLLGQWEQALALMTVAVRAGGEGRPLYWRQRAACLARLGQHRRAAADLDQVVPEDKDPEVLAEDLCHRGRSLILSSREDAGLEDFVRALDTHPSRARRCVEDGLGVATLADRFLRAALRQVEEQRLAQAWRLTETGLKLDGSHGELRRLRSRIKRESASSCIVH</sequence>
<dbReference type="Ensembl" id="ENSSFOT00015017995.2">
    <property type="protein sequence ID" value="ENSSFOP00015017792.2"/>
    <property type="gene ID" value="ENSSFOG00015011429.2"/>
</dbReference>
<dbReference type="PANTHER" id="PTHR44874:SF1">
    <property type="entry name" value="TETRATRICOPEPTIDE REPEAT PROTEIN 34"/>
    <property type="match status" value="1"/>
</dbReference>
<evidence type="ECO:0000313" key="3">
    <source>
        <dbReference type="Proteomes" id="UP000694397"/>
    </source>
</evidence>
<dbReference type="InterPro" id="IPR042161">
    <property type="entry name" value="TTC34"/>
</dbReference>
<dbReference type="GeneTree" id="ENSGT00390000003047"/>
<dbReference type="PANTHER" id="PTHR44874">
    <property type="entry name" value="TETRATRICOPEPTIDE REPEAT PROTEIN 34"/>
    <property type="match status" value="1"/>
</dbReference>
<evidence type="ECO:0000256" key="1">
    <source>
        <dbReference type="SAM" id="MobiDB-lite"/>
    </source>
</evidence>
<dbReference type="OrthoDB" id="5971337at2759"/>
<dbReference type="Gene3D" id="1.25.40.10">
    <property type="entry name" value="Tetratricopeptide repeat domain"/>
    <property type="match status" value="2"/>
</dbReference>
<dbReference type="SUPFAM" id="SSF48452">
    <property type="entry name" value="TPR-like"/>
    <property type="match status" value="2"/>
</dbReference>
<organism evidence="2 3">
    <name type="scientific">Scleropages formosus</name>
    <name type="common">Asian bonytongue</name>
    <name type="synonym">Osteoglossum formosum</name>
    <dbReference type="NCBI Taxonomy" id="113540"/>
    <lineage>
        <taxon>Eukaryota</taxon>
        <taxon>Metazoa</taxon>
        <taxon>Chordata</taxon>
        <taxon>Craniata</taxon>
        <taxon>Vertebrata</taxon>
        <taxon>Euteleostomi</taxon>
        <taxon>Actinopterygii</taxon>
        <taxon>Neopterygii</taxon>
        <taxon>Teleostei</taxon>
        <taxon>Osteoglossocephala</taxon>
        <taxon>Osteoglossomorpha</taxon>
        <taxon>Osteoglossiformes</taxon>
        <taxon>Osteoglossidae</taxon>
        <taxon>Scleropages</taxon>
    </lineage>
</organism>
<dbReference type="InterPro" id="IPR019734">
    <property type="entry name" value="TPR_rpt"/>
</dbReference>
<reference evidence="2" key="2">
    <citation type="submission" date="2025-08" db="UniProtKB">
        <authorList>
            <consortium name="Ensembl"/>
        </authorList>
    </citation>
    <scope>IDENTIFICATION</scope>
</reference>
<reference evidence="2" key="3">
    <citation type="submission" date="2025-09" db="UniProtKB">
        <authorList>
            <consortium name="Ensembl"/>
        </authorList>
    </citation>
    <scope>IDENTIFICATION</scope>
</reference>
<name>A0A8C9RPI2_SCLFO</name>
<dbReference type="AlphaFoldDB" id="A0A8C9RPI2"/>
<dbReference type="InterPro" id="IPR011990">
    <property type="entry name" value="TPR-like_helical_dom_sf"/>
</dbReference>
<keyword evidence="3" id="KW-1185">Reference proteome</keyword>
<dbReference type="SMART" id="SM00028">
    <property type="entry name" value="TPR"/>
    <property type="match status" value="3"/>
</dbReference>
<feature type="compositionally biased region" description="Basic and acidic residues" evidence="1">
    <location>
        <begin position="16"/>
        <end position="27"/>
    </location>
</feature>
<accession>A0A8C9RPI2</accession>
<evidence type="ECO:0000313" key="2">
    <source>
        <dbReference type="Ensembl" id="ENSSFOP00015017792.2"/>
    </source>
</evidence>
<proteinExistence type="predicted"/>
<feature type="region of interest" description="Disordered" evidence="1">
    <location>
        <begin position="1"/>
        <end position="27"/>
    </location>
</feature>
<protein>
    <submittedName>
        <fullName evidence="2">Tetratricopeptide repeat domain 34</fullName>
    </submittedName>
</protein>
<dbReference type="Proteomes" id="UP000694397">
    <property type="component" value="Chromosome 2"/>
</dbReference>